<gene>
    <name evidence="1" type="ORF">MARPO_0171s0021</name>
</gene>
<evidence type="ECO:0000313" key="2">
    <source>
        <dbReference type="Proteomes" id="UP000244005"/>
    </source>
</evidence>
<protein>
    <submittedName>
        <fullName evidence="1">Uncharacterized protein</fullName>
    </submittedName>
</protein>
<proteinExistence type="predicted"/>
<organism evidence="1 2">
    <name type="scientific">Marchantia polymorpha</name>
    <name type="common">Common liverwort</name>
    <name type="synonym">Marchantia aquatica</name>
    <dbReference type="NCBI Taxonomy" id="3197"/>
    <lineage>
        <taxon>Eukaryota</taxon>
        <taxon>Viridiplantae</taxon>
        <taxon>Streptophyta</taxon>
        <taxon>Embryophyta</taxon>
        <taxon>Marchantiophyta</taxon>
        <taxon>Marchantiopsida</taxon>
        <taxon>Marchantiidae</taxon>
        <taxon>Marchantiales</taxon>
        <taxon>Marchantiaceae</taxon>
        <taxon>Marchantia</taxon>
    </lineage>
</organism>
<dbReference type="Gramene" id="Mp5g06620.1">
    <property type="protein sequence ID" value="Mp5g06620.1.cds1"/>
    <property type="gene ID" value="Mp5g06620"/>
</dbReference>
<evidence type="ECO:0000313" key="1">
    <source>
        <dbReference type="EMBL" id="PTQ28179.1"/>
    </source>
</evidence>
<sequence>MCLWCDCARASNHITQLGYRRSPFVSSCRCHTSLRHANMLPVYHHLITHEGSLIESLWPSDGEPLEHKAQASFLLCLRLYWSINFYHALPCSLSTCMDDLIIHSRCSSTLMKSGAKCHRCSLSRVNLVYLE</sequence>
<accession>A0A2R6W2V4</accession>
<dbReference type="EMBL" id="KZ772841">
    <property type="protein sequence ID" value="PTQ28179.1"/>
    <property type="molecule type" value="Genomic_DNA"/>
</dbReference>
<dbReference type="AlphaFoldDB" id="A0A2R6W2V4"/>
<dbReference type="Proteomes" id="UP000244005">
    <property type="component" value="Unassembled WGS sequence"/>
</dbReference>
<name>A0A2R6W2V4_MARPO</name>
<keyword evidence="2" id="KW-1185">Reference proteome</keyword>
<reference evidence="2" key="1">
    <citation type="journal article" date="2017" name="Cell">
        <title>Insights into land plant evolution garnered from the Marchantia polymorpha genome.</title>
        <authorList>
            <person name="Bowman J.L."/>
            <person name="Kohchi T."/>
            <person name="Yamato K.T."/>
            <person name="Jenkins J."/>
            <person name="Shu S."/>
            <person name="Ishizaki K."/>
            <person name="Yamaoka S."/>
            <person name="Nishihama R."/>
            <person name="Nakamura Y."/>
            <person name="Berger F."/>
            <person name="Adam C."/>
            <person name="Aki S.S."/>
            <person name="Althoff F."/>
            <person name="Araki T."/>
            <person name="Arteaga-Vazquez M.A."/>
            <person name="Balasubrmanian S."/>
            <person name="Barry K."/>
            <person name="Bauer D."/>
            <person name="Boehm C.R."/>
            <person name="Briginshaw L."/>
            <person name="Caballero-Perez J."/>
            <person name="Catarino B."/>
            <person name="Chen F."/>
            <person name="Chiyoda S."/>
            <person name="Chovatia M."/>
            <person name="Davies K.M."/>
            <person name="Delmans M."/>
            <person name="Demura T."/>
            <person name="Dierschke T."/>
            <person name="Dolan L."/>
            <person name="Dorantes-Acosta A.E."/>
            <person name="Eklund D.M."/>
            <person name="Florent S.N."/>
            <person name="Flores-Sandoval E."/>
            <person name="Fujiyama A."/>
            <person name="Fukuzawa H."/>
            <person name="Galik B."/>
            <person name="Grimanelli D."/>
            <person name="Grimwood J."/>
            <person name="Grossniklaus U."/>
            <person name="Hamada T."/>
            <person name="Haseloff J."/>
            <person name="Hetherington A.J."/>
            <person name="Higo A."/>
            <person name="Hirakawa Y."/>
            <person name="Hundley H.N."/>
            <person name="Ikeda Y."/>
            <person name="Inoue K."/>
            <person name="Inoue S.I."/>
            <person name="Ishida S."/>
            <person name="Jia Q."/>
            <person name="Kakita M."/>
            <person name="Kanazawa T."/>
            <person name="Kawai Y."/>
            <person name="Kawashima T."/>
            <person name="Kennedy M."/>
            <person name="Kinose K."/>
            <person name="Kinoshita T."/>
            <person name="Kohara Y."/>
            <person name="Koide E."/>
            <person name="Komatsu K."/>
            <person name="Kopischke S."/>
            <person name="Kubo M."/>
            <person name="Kyozuka J."/>
            <person name="Lagercrantz U."/>
            <person name="Lin S.S."/>
            <person name="Lindquist E."/>
            <person name="Lipzen A.M."/>
            <person name="Lu C.W."/>
            <person name="De Luna E."/>
            <person name="Martienssen R.A."/>
            <person name="Minamino N."/>
            <person name="Mizutani M."/>
            <person name="Mizutani M."/>
            <person name="Mochizuki N."/>
            <person name="Monte I."/>
            <person name="Mosher R."/>
            <person name="Nagasaki H."/>
            <person name="Nakagami H."/>
            <person name="Naramoto S."/>
            <person name="Nishitani K."/>
            <person name="Ohtani M."/>
            <person name="Okamoto T."/>
            <person name="Okumura M."/>
            <person name="Phillips J."/>
            <person name="Pollak B."/>
            <person name="Reinders A."/>
            <person name="Rovekamp M."/>
            <person name="Sano R."/>
            <person name="Sawa S."/>
            <person name="Schmid M.W."/>
            <person name="Shirakawa M."/>
            <person name="Solano R."/>
            <person name="Spunde A."/>
            <person name="Suetsugu N."/>
            <person name="Sugano S."/>
            <person name="Sugiyama A."/>
            <person name="Sun R."/>
            <person name="Suzuki Y."/>
            <person name="Takenaka M."/>
            <person name="Takezawa D."/>
            <person name="Tomogane H."/>
            <person name="Tsuzuki M."/>
            <person name="Ueda T."/>
            <person name="Umeda M."/>
            <person name="Ward J.M."/>
            <person name="Watanabe Y."/>
            <person name="Yazaki K."/>
            <person name="Yokoyama R."/>
            <person name="Yoshitake Y."/>
            <person name="Yotsui I."/>
            <person name="Zachgo S."/>
            <person name="Schmutz J."/>
        </authorList>
    </citation>
    <scope>NUCLEOTIDE SEQUENCE [LARGE SCALE GENOMIC DNA]</scope>
    <source>
        <strain evidence="2">Tak-1</strain>
    </source>
</reference>